<protein>
    <submittedName>
        <fullName evidence="6">2-hydroxyglutaryl-CoA dehydratase component A</fullName>
    </submittedName>
</protein>
<dbReference type="Gene3D" id="3.30.420.40">
    <property type="match status" value="2"/>
</dbReference>
<dbReference type="Proteomes" id="UP000189674">
    <property type="component" value="Chromosome"/>
</dbReference>
<dbReference type="InterPro" id="IPR002731">
    <property type="entry name" value="ATPase_BadF"/>
</dbReference>
<dbReference type="InterPro" id="IPR043129">
    <property type="entry name" value="ATPase_NBD"/>
</dbReference>
<accession>A0A1U9NJW3</accession>
<keyword evidence="4" id="KW-0411">Iron-sulfur</keyword>
<dbReference type="SUPFAM" id="SSF53067">
    <property type="entry name" value="Actin-like ATPase domain"/>
    <property type="match status" value="1"/>
</dbReference>
<evidence type="ECO:0000256" key="1">
    <source>
        <dbReference type="ARBA" id="ARBA00001966"/>
    </source>
</evidence>
<evidence type="ECO:0000256" key="2">
    <source>
        <dbReference type="ARBA" id="ARBA00022723"/>
    </source>
</evidence>
<dbReference type="GO" id="GO:0051536">
    <property type="term" value="F:iron-sulfur cluster binding"/>
    <property type="evidence" value="ECO:0007669"/>
    <property type="project" value="UniProtKB-KW"/>
</dbReference>
<dbReference type="STRING" id="1936003.STSP2_01368"/>
<keyword evidence="3" id="KW-0408">Iron</keyword>
<organism evidence="6 7">
    <name type="scientific">Anaerohalosphaera lusitana</name>
    <dbReference type="NCBI Taxonomy" id="1936003"/>
    <lineage>
        <taxon>Bacteria</taxon>
        <taxon>Pseudomonadati</taxon>
        <taxon>Planctomycetota</taxon>
        <taxon>Phycisphaerae</taxon>
        <taxon>Sedimentisphaerales</taxon>
        <taxon>Anaerohalosphaeraceae</taxon>
        <taxon>Anaerohalosphaera</taxon>
    </lineage>
</organism>
<dbReference type="RefSeq" id="WP_146661010.1">
    <property type="nucleotide sequence ID" value="NZ_CP019791.1"/>
</dbReference>
<dbReference type="InterPro" id="IPR051805">
    <property type="entry name" value="Dehydratase_Activator_Redct"/>
</dbReference>
<name>A0A1U9NJW3_9BACT</name>
<feature type="domain" description="ATPase BadF/BadG/BcrA/BcrD type" evidence="5">
    <location>
        <begin position="5"/>
        <end position="253"/>
    </location>
</feature>
<dbReference type="GO" id="GO:0046872">
    <property type="term" value="F:metal ion binding"/>
    <property type="evidence" value="ECO:0007669"/>
    <property type="project" value="UniProtKB-KW"/>
</dbReference>
<reference evidence="7" key="1">
    <citation type="submission" date="2017-02" db="EMBL/GenBank/DDBJ databases">
        <title>Comparative genomics and description of representatives of a novel lineage of planctomycetes thriving in anoxic sediments.</title>
        <authorList>
            <person name="Spring S."/>
            <person name="Bunk B."/>
            <person name="Sproer C."/>
        </authorList>
    </citation>
    <scope>NUCLEOTIDE SEQUENCE [LARGE SCALE GENOMIC DNA]</scope>
    <source>
        <strain evidence="7">ST-NAGAB-D1</strain>
    </source>
</reference>
<proteinExistence type="predicted"/>
<dbReference type="CDD" id="cd24036">
    <property type="entry name" value="ASKHA_NBD_BcrAD_BadFG_HgdC_HadI"/>
    <property type="match status" value="1"/>
</dbReference>
<dbReference type="AlphaFoldDB" id="A0A1U9NJW3"/>
<dbReference type="KEGG" id="alus:STSP2_01368"/>
<sequence length="267" mass="28007">MICAGIDAGSRTIKAVLLDAERMVVLGEGVVDQGIEQKRLARLLLERIAEESGIGMDDIAYTVATGYGRGMLDFADKTITEITCHAAGVTYHLPETSVIIDIGGQDSKVIHLEADGTVYDFSMNDRCAAGTGRFLELVANRTEVPIERLGELASKSRSPAAISSMCVVFAETEIVGLMAEGVETSDIIAGVQFSIAERIAAMSGPVNGGGVTFTGGVAMIPGMRETLEDAVGAEVRVCSSPQKTGAMGAALLAARRVRNINKIGGRN</sequence>
<dbReference type="OrthoDB" id="9778513at2"/>
<dbReference type="EMBL" id="CP019791">
    <property type="protein sequence ID" value="AQT68212.1"/>
    <property type="molecule type" value="Genomic_DNA"/>
</dbReference>
<dbReference type="NCBIfam" id="TIGR00241">
    <property type="entry name" value="CoA_E_activ"/>
    <property type="match status" value="1"/>
</dbReference>
<evidence type="ECO:0000313" key="7">
    <source>
        <dbReference type="Proteomes" id="UP000189674"/>
    </source>
</evidence>
<dbReference type="InterPro" id="IPR008275">
    <property type="entry name" value="CoA_E_activase_dom"/>
</dbReference>
<comment type="cofactor">
    <cofactor evidence="1">
        <name>[4Fe-4S] cluster</name>
        <dbReference type="ChEBI" id="CHEBI:49883"/>
    </cofactor>
</comment>
<dbReference type="Pfam" id="PF01869">
    <property type="entry name" value="BcrAD_BadFG"/>
    <property type="match status" value="1"/>
</dbReference>
<dbReference type="PANTHER" id="PTHR32329">
    <property type="entry name" value="BIFUNCTIONAL PROTEIN [INCLUDES 2-HYDROXYACYL-COA DEHYDRATASE (N-TER) AND ITS ACTIVATOR DOMAIN (C_TERM)-RELATED"/>
    <property type="match status" value="1"/>
</dbReference>
<evidence type="ECO:0000259" key="5">
    <source>
        <dbReference type="Pfam" id="PF01869"/>
    </source>
</evidence>
<evidence type="ECO:0000256" key="4">
    <source>
        <dbReference type="ARBA" id="ARBA00023014"/>
    </source>
</evidence>
<gene>
    <name evidence="6" type="primary">hgdC</name>
    <name evidence="6" type="ORF">STSP2_01368</name>
</gene>
<keyword evidence="7" id="KW-1185">Reference proteome</keyword>
<evidence type="ECO:0000256" key="3">
    <source>
        <dbReference type="ARBA" id="ARBA00023004"/>
    </source>
</evidence>
<keyword evidence="2" id="KW-0479">Metal-binding</keyword>
<evidence type="ECO:0000313" key="6">
    <source>
        <dbReference type="EMBL" id="AQT68212.1"/>
    </source>
</evidence>
<dbReference type="PANTHER" id="PTHR32329:SF2">
    <property type="entry name" value="BIFUNCTIONAL PROTEIN [INCLUDES 2-HYDROXYACYL-COA DEHYDRATASE (N-TER) AND ITS ACTIVATOR DOMAIN (C_TERM)"/>
    <property type="match status" value="1"/>
</dbReference>